<gene>
    <name evidence="1" type="ORF">H8718_01205</name>
</gene>
<comment type="caution">
    <text evidence="1">The sequence shown here is derived from an EMBL/GenBank/DDBJ whole genome shotgun (WGS) entry which is preliminary data.</text>
</comment>
<dbReference type="Proteomes" id="UP000655830">
    <property type="component" value="Unassembled WGS sequence"/>
</dbReference>
<organism evidence="1 2">
    <name type="scientific">Zhenhengia yiwuensis</name>
    <dbReference type="NCBI Taxonomy" id="2763666"/>
    <lineage>
        <taxon>Bacteria</taxon>
        <taxon>Bacillati</taxon>
        <taxon>Bacillota</taxon>
        <taxon>Clostridia</taxon>
        <taxon>Lachnospirales</taxon>
        <taxon>Lachnospiraceae</taxon>
        <taxon>Zhenhengia</taxon>
    </lineage>
</organism>
<name>A0A926ED57_9FIRM</name>
<dbReference type="AlphaFoldDB" id="A0A926ED57"/>
<proteinExistence type="predicted"/>
<protein>
    <submittedName>
        <fullName evidence="1">Uncharacterized protein</fullName>
    </submittedName>
</protein>
<dbReference type="EMBL" id="JACRSY010000002">
    <property type="protein sequence ID" value="MBC8578158.1"/>
    <property type="molecule type" value="Genomic_DNA"/>
</dbReference>
<sequence>MRCTLKEFIAEYMETRLRAYKMLGHVGCDKQVKAKDAQKVWSMYMGIMAQGDDWHNV</sequence>
<evidence type="ECO:0000313" key="2">
    <source>
        <dbReference type="Proteomes" id="UP000655830"/>
    </source>
</evidence>
<accession>A0A926ED57</accession>
<dbReference type="RefSeq" id="WP_249331224.1">
    <property type="nucleotide sequence ID" value="NZ_JACRSY010000002.1"/>
</dbReference>
<reference evidence="1" key="1">
    <citation type="submission" date="2020-08" db="EMBL/GenBank/DDBJ databases">
        <title>Genome public.</title>
        <authorList>
            <person name="Liu C."/>
            <person name="Sun Q."/>
        </authorList>
    </citation>
    <scope>NUCLEOTIDE SEQUENCE</scope>
    <source>
        <strain evidence="1">NSJ-12</strain>
    </source>
</reference>
<evidence type="ECO:0000313" key="1">
    <source>
        <dbReference type="EMBL" id="MBC8578158.1"/>
    </source>
</evidence>
<keyword evidence="2" id="KW-1185">Reference proteome</keyword>